<name>A0ABS3H386_9ENTE</name>
<dbReference type="EMBL" id="JAFLVT010000001">
    <property type="protein sequence ID" value="MBO0447920.1"/>
    <property type="molecule type" value="Genomic_DNA"/>
</dbReference>
<organism evidence="2 3">
    <name type="scientific">Candidatus Enterococcus myersii</name>
    <dbReference type="NCBI Taxonomy" id="2815322"/>
    <lineage>
        <taxon>Bacteria</taxon>
        <taxon>Bacillati</taxon>
        <taxon>Bacillota</taxon>
        <taxon>Bacilli</taxon>
        <taxon>Lactobacillales</taxon>
        <taxon>Enterococcaceae</taxon>
        <taxon>Enterococcus</taxon>
    </lineage>
</organism>
<reference evidence="2 3" key="1">
    <citation type="submission" date="2021-03" db="EMBL/GenBank/DDBJ databases">
        <title>Enterococcal diversity collection.</title>
        <authorList>
            <person name="Gilmore M.S."/>
            <person name="Schwartzman J."/>
            <person name="Van Tyne D."/>
            <person name="Martin M."/>
            <person name="Earl A.M."/>
            <person name="Manson A.L."/>
            <person name="Straub T."/>
            <person name="Salamzade R."/>
            <person name="Saavedra J."/>
            <person name="Lebreton F."/>
            <person name="Prichula J."/>
            <person name="Schaufler K."/>
            <person name="Gaca A."/>
            <person name="Sgardioli B."/>
            <person name="Wagenaar J."/>
            <person name="Strong T."/>
        </authorList>
    </citation>
    <scope>NUCLEOTIDE SEQUENCE [LARGE SCALE GENOMIC DNA]</scope>
    <source>
        <strain evidence="2 3">MJM12</strain>
    </source>
</reference>
<protein>
    <submittedName>
        <fullName evidence="2">Uncharacterized protein</fullName>
    </submittedName>
</protein>
<sequence length="381" mass="43277">MTNQTPTVFKSQLAKINDTYMPQIESQLRGNGINMTEYQRTVTINAISAINELLSKEGLNIGEIDQSNVTQTLMNVAALQLNAMATPREVYFITRNQPRGKGKSAPKAKVIEMGIEGDGNDAILSRFGRNVKTVHRHWEVREDDDFTYPGYSGIEVTPPTWEPKGTGKVVRVVYPIEYNDGQVEYFIAEREDVKANLIAHIINNSMYNGMGITNDTYNATFDEKKKIAAKKDEMKKRISDLTLDKILEDPEINEFGLISPAWKDPQSQETMLIRKMRNRIVKKIPKDFSNAYVQSIAESTEDDFNERQYLRKEAEIIEEVEQNANQEVLDPPRVTQTTNVVNTETGEITSEPWQVADIDERNFDEKVADGTIEPIGEDDPY</sequence>
<comment type="caution">
    <text evidence="2">The sequence shown here is derived from an EMBL/GenBank/DDBJ whole genome shotgun (WGS) entry which is preliminary data.</text>
</comment>
<keyword evidence="3" id="KW-1185">Reference proteome</keyword>
<dbReference type="RefSeq" id="WP_206902135.1">
    <property type="nucleotide sequence ID" value="NZ_JAFLVT010000001.1"/>
</dbReference>
<feature type="region of interest" description="Disordered" evidence="1">
    <location>
        <begin position="360"/>
        <end position="381"/>
    </location>
</feature>
<accession>A0ABS3H386</accession>
<evidence type="ECO:0000313" key="2">
    <source>
        <dbReference type="EMBL" id="MBO0447920.1"/>
    </source>
</evidence>
<evidence type="ECO:0000313" key="3">
    <source>
        <dbReference type="Proteomes" id="UP000664256"/>
    </source>
</evidence>
<dbReference type="Proteomes" id="UP000664256">
    <property type="component" value="Unassembled WGS sequence"/>
</dbReference>
<proteinExistence type="predicted"/>
<evidence type="ECO:0000256" key="1">
    <source>
        <dbReference type="SAM" id="MobiDB-lite"/>
    </source>
</evidence>
<gene>
    <name evidence="2" type="ORF">JZO76_00055</name>
</gene>